<keyword evidence="5" id="KW-0560">Oxidoreductase</keyword>
<dbReference type="OrthoDB" id="269227at2759"/>
<evidence type="ECO:0000256" key="2">
    <source>
        <dbReference type="ARBA" id="ARBA00010790"/>
    </source>
</evidence>
<keyword evidence="3" id="KW-0285">Flavoprotein</keyword>
<evidence type="ECO:0000256" key="1">
    <source>
        <dbReference type="ARBA" id="ARBA00001974"/>
    </source>
</evidence>
<comment type="cofactor">
    <cofactor evidence="1">
        <name>FAD</name>
        <dbReference type="ChEBI" id="CHEBI:57692"/>
    </cofactor>
</comment>
<dbReference type="Gene3D" id="3.30.560.10">
    <property type="entry name" value="Glucose Oxidase, domain 3"/>
    <property type="match status" value="1"/>
</dbReference>
<protein>
    <submittedName>
        <fullName evidence="7">C954b0fd-2b92-4817-9c0a-e52a586a7c95</fullName>
    </submittedName>
</protein>
<evidence type="ECO:0000256" key="5">
    <source>
        <dbReference type="ARBA" id="ARBA00023002"/>
    </source>
</evidence>
<name>A0A8H2ZP94_9HELO</name>
<dbReference type="GO" id="GO:0050660">
    <property type="term" value="F:flavin adenine dinucleotide binding"/>
    <property type="evidence" value="ECO:0007669"/>
    <property type="project" value="InterPro"/>
</dbReference>
<dbReference type="Gene3D" id="3.50.50.60">
    <property type="entry name" value="FAD/NAD(P)-binding domain"/>
    <property type="match status" value="1"/>
</dbReference>
<comment type="caution">
    <text evidence="7">The sequence shown here is derived from an EMBL/GenBank/DDBJ whole genome shotgun (WGS) entry which is preliminary data.</text>
</comment>
<dbReference type="PANTHER" id="PTHR11552:SF201">
    <property type="entry name" value="GLUCOSE-METHANOL-CHOLINE OXIDOREDUCTASE N-TERMINAL DOMAIN-CONTAINING PROTEIN"/>
    <property type="match status" value="1"/>
</dbReference>
<evidence type="ECO:0000313" key="8">
    <source>
        <dbReference type="Proteomes" id="UP000624404"/>
    </source>
</evidence>
<dbReference type="InterPro" id="IPR036188">
    <property type="entry name" value="FAD/NAD-bd_sf"/>
</dbReference>
<dbReference type="PANTHER" id="PTHR11552">
    <property type="entry name" value="GLUCOSE-METHANOL-CHOLINE GMC OXIDOREDUCTASE"/>
    <property type="match status" value="1"/>
</dbReference>
<organism evidence="7 8">
    <name type="scientific">Sclerotinia trifoliorum</name>
    <dbReference type="NCBI Taxonomy" id="28548"/>
    <lineage>
        <taxon>Eukaryota</taxon>
        <taxon>Fungi</taxon>
        <taxon>Dikarya</taxon>
        <taxon>Ascomycota</taxon>
        <taxon>Pezizomycotina</taxon>
        <taxon>Leotiomycetes</taxon>
        <taxon>Helotiales</taxon>
        <taxon>Sclerotiniaceae</taxon>
        <taxon>Sclerotinia</taxon>
    </lineage>
</organism>
<reference evidence="7" key="1">
    <citation type="submission" date="2020-10" db="EMBL/GenBank/DDBJ databases">
        <authorList>
            <person name="Kusch S."/>
        </authorList>
    </citation>
    <scope>NUCLEOTIDE SEQUENCE</scope>
    <source>
        <strain evidence="7">SwB9</strain>
    </source>
</reference>
<dbReference type="InterPro" id="IPR012132">
    <property type="entry name" value="GMC_OxRdtase"/>
</dbReference>
<evidence type="ECO:0000259" key="6">
    <source>
        <dbReference type="Pfam" id="PF05199"/>
    </source>
</evidence>
<sequence>MQDNLMTGLGFEVIDGVVTGDPLLRQEPEGGMQSHAFMLVLDFADAEGRKRRAELLKAQIYNYRNMLVSVVARVDPSRGFTHTSSSNIDDGPHIDPRFLSHPADLKIFSRHIQTLETLRQTKELSAFKHNGKRNHSKPFHIYILDTATTEYHSCGTTAMLPREKGDAVDEKLITHTVPIACA</sequence>
<dbReference type="AlphaFoldDB" id="A0A8H2ZP94"/>
<dbReference type="SUPFAM" id="SSF54373">
    <property type="entry name" value="FAD-linked reductases, C-terminal domain"/>
    <property type="match status" value="1"/>
</dbReference>
<gene>
    <name evidence="7" type="ORF">SCLTRI_LOCUS6254</name>
</gene>
<dbReference type="Proteomes" id="UP000624404">
    <property type="component" value="Unassembled WGS sequence"/>
</dbReference>
<dbReference type="EMBL" id="CAJHIA010000021">
    <property type="protein sequence ID" value="CAD6446462.1"/>
    <property type="molecule type" value="Genomic_DNA"/>
</dbReference>
<evidence type="ECO:0000313" key="7">
    <source>
        <dbReference type="EMBL" id="CAD6446462.1"/>
    </source>
</evidence>
<dbReference type="GO" id="GO:0016614">
    <property type="term" value="F:oxidoreductase activity, acting on CH-OH group of donors"/>
    <property type="evidence" value="ECO:0007669"/>
    <property type="project" value="InterPro"/>
</dbReference>
<comment type="similarity">
    <text evidence="2">Belongs to the GMC oxidoreductase family.</text>
</comment>
<evidence type="ECO:0000256" key="4">
    <source>
        <dbReference type="ARBA" id="ARBA00022827"/>
    </source>
</evidence>
<accession>A0A8H2ZP94</accession>
<proteinExistence type="inferred from homology"/>
<keyword evidence="8" id="KW-1185">Reference proteome</keyword>
<evidence type="ECO:0000256" key="3">
    <source>
        <dbReference type="ARBA" id="ARBA00022630"/>
    </source>
</evidence>
<dbReference type="Pfam" id="PF05199">
    <property type="entry name" value="GMC_oxred_C"/>
    <property type="match status" value="1"/>
</dbReference>
<keyword evidence="4" id="KW-0274">FAD</keyword>
<feature type="domain" description="Glucose-methanol-choline oxidoreductase C-terminal" evidence="6">
    <location>
        <begin position="77"/>
        <end position="177"/>
    </location>
</feature>
<dbReference type="InterPro" id="IPR007867">
    <property type="entry name" value="GMC_OxRtase_C"/>
</dbReference>